<dbReference type="RefSeq" id="WP_068693506.1">
    <property type="nucleotide sequence ID" value="NZ_CP063196.1"/>
</dbReference>
<dbReference type="Pfam" id="PF07811">
    <property type="entry name" value="TadE"/>
    <property type="match status" value="1"/>
</dbReference>
<proteinExistence type="predicted"/>
<dbReference type="Proteomes" id="UP000265719">
    <property type="component" value="Chromosome"/>
</dbReference>
<name>A0A399FYF1_9ACTN</name>
<organism evidence="1 2">
    <name type="scientific">Thermobifida halotolerans</name>
    <dbReference type="NCBI Taxonomy" id="483545"/>
    <lineage>
        <taxon>Bacteria</taxon>
        <taxon>Bacillati</taxon>
        <taxon>Actinomycetota</taxon>
        <taxon>Actinomycetes</taxon>
        <taxon>Streptosporangiales</taxon>
        <taxon>Nocardiopsidaceae</taxon>
        <taxon>Thermobifida</taxon>
    </lineage>
</organism>
<dbReference type="EMBL" id="CP063196">
    <property type="protein sequence ID" value="UOE21483.1"/>
    <property type="molecule type" value="Genomic_DNA"/>
</dbReference>
<accession>A0A399FYF1</accession>
<dbReference type="InterPro" id="IPR012495">
    <property type="entry name" value="TadE-like_dom"/>
</dbReference>
<evidence type="ECO:0000313" key="1">
    <source>
        <dbReference type="EMBL" id="UOE21483.1"/>
    </source>
</evidence>
<protein>
    <submittedName>
        <fullName evidence="1">Pilus assembly protein</fullName>
    </submittedName>
</protein>
<keyword evidence="2" id="KW-1185">Reference proteome</keyword>
<dbReference type="KEGG" id="thao:NI17_010455"/>
<gene>
    <name evidence="1" type="ORF">NI17_010455</name>
</gene>
<dbReference type="AlphaFoldDB" id="A0A399FYF1"/>
<reference evidence="1" key="1">
    <citation type="submission" date="2020-10" db="EMBL/GenBank/DDBJ databases">
        <title>De novo genome project of the cellulose decomposer Thermobifida halotolerans type strain.</title>
        <authorList>
            <person name="Nagy I."/>
            <person name="Horvath B."/>
            <person name="Kukolya J."/>
            <person name="Nagy I."/>
            <person name="Orsini M."/>
        </authorList>
    </citation>
    <scope>NUCLEOTIDE SEQUENCE</scope>
    <source>
        <strain evidence="1">DSM 44931</strain>
    </source>
</reference>
<dbReference type="OrthoDB" id="4220102at2"/>
<sequence>MTRHTTDRGSVSLEWAVLFPALLLLIAGIVQGGLWFHARQLALAAAQEGVRAGRAEHAPPGTGTTTAERFLSDHAHPLLANTAVTDHSSTAEIRIHVTGETLSLVPGMRIRVTQEAAGAVERFTHPGQP</sequence>
<evidence type="ECO:0000313" key="2">
    <source>
        <dbReference type="Proteomes" id="UP000265719"/>
    </source>
</evidence>